<keyword evidence="4" id="KW-0560">Oxidoreductase</keyword>
<dbReference type="SUPFAM" id="SSF48056">
    <property type="entry name" value="Di-copper centre-containing domain"/>
    <property type="match status" value="1"/>
</dbReference>
<comment type="similarity">
    <text evidence="2">Belongs to the tyrosinase family.</text>
</comment>
<comment type="cofactor">
    <cofactor evidence="1">
        <name>Cu(2+)</name>
        <dbReference type="ChEBI" id="CHEBI:29036"/>
    </cofactor>
</comment>
<reference evidence="9" key="1">
    <citation type="submission" date="2023-07" db="EMBL/GenBank/DDBJ databases">
        <title>Whole genome shotgun sequence of Streptomyces nojiriensis NBRC 13794.</title>
        <authorList>
            <person name="Komaki H."/>
            <person name="Tamura T."/>
        </authorList>
    </citation>
    <scope>NUCLEOTIDE SEQUENCE [LARGE SCALE GENOMIC DNA]</scope>
    <source>
        <strain evidence="9">NBRC 13794</strain>
    </source>
</reference>
<dbReference type="PANTHER" id="PTHR11474:SF76">
    <property type="entry name" value="SHKT DOMAIN-CONTAINING PROTEIN"/>
    <property type="match status" value="1"/>
</dbReference>
<dbReference type="PRINTS" id="PR00092">
    <property type="entry name" value="TYROSINASE"/>
</dbReference>
<accession>A0ABQ3SM07</accession>
<dbReference type="InterPro" id="IPR008922">
    <property type="entry name" value="Di-copper_centre_dom_sf"/>
</dbReference>
<dbReference type="EMBL" id="BNEC01000005">
    <property type="protein sequence ID" value="GHI69160.1"/>
    <property type="molecule type" value="Genomic_DNA"/>
</dbReference>
<dbReference type="PROSITE" id="PS00498">
    <property type="entry name" value="TYROSINASE_2"/>
    <property type="match status" value="1"/>
</dbReference>
<dbReference type="Gene3D" id="1.10.1280.10">
    <property type="entry name" value="Di-copper center containing domain from catechol oxidase"/>
    <property type="match status" value="1"/>
</dbReference>
<evidence type="ECO:0000256" key="1">
    <source>
        <dbReference type="ARBA" id="ARBA00001973"/>
    </source>
</evidence>
<evidence type="ECO:0000256" key="4">
    <source>
        <dbReference type="ARBA" id="ARBA00023002"/>
    </source>
</evidence>
<dbReference type="InterPro" id="IPR022739">
    <property type="entry name" value="Polyphenol_oxidase_cen"/>
</dbReference>
<evidence type="ECO:0000256" key="2">
    <source>
        <dbReference type="ARBA" id="ARBA00009928"/>
    </source>
</evidence>
<dbReference type="PANTHER" id="PTHR11474">
    <property type="entry name" value="TYROSINASE FAMILY MEMBER"/>
    <property type="match status" value="1"/>
</dbReference>
<evidence type="ECO:0000259" key="6">
    <source>
        <dbReference type="PROSITE" id="PS00497"/>
    </source>
</evidence>
<keyword evidence="9" id="KW-1185">Reference proteome</keyword>
<organism evidence="8 9">
    <name type="scientific">Streptomyces nojiriensis</name>
    <dbReference type="NCBI Taxonomy" id="66374"/>
    <lineage>
        <taxon>Bacteria</taxon>
        <taxon>Bacillati</taxon>
        <taxon>Actinomycetota</taxon>
        <taxon>Actinomycetes</taxon>
        <taxon>Kitasatosporales</taxon>
        <taxon>Streptomycetaceae</taxon>
        <taxon>Streptomyces</taxon>
    </lineage>
</organism>
<protein>
    <recommendedName>
        <fullName evidence="6 7">Tyrosinase copper-binding domain-containing protein</fullName>
    </recommendedName>
</protein>
<dbReference type="Pfam" id="PF00264">
    <property type="entry name" value="Tyrosinase"/>
    <property type="match status" value="2"/>
</dbReference>
<keyword evidence="3" id="KW-0479">Metal-binding</keyword>
<dbReference type="PROSITE" id="PS00497">
    <property type="entry name" value="TYROSINASE_1"/>
    <property type="match status" value="1"/>
</dbReference>
<evidence type="ECO:0000313" key="9">
    <source>
        <dbReference type="Proteomes" id="UP000613974"/>
    </source>
</evidence>
<keyword evidence="5" id="KW-0186">Copper</keyword>
<feature type="domain" description="Tyrosinase copper-binding" evidence="7">
    <location>
        <begin position="214"/>
        <end position="225"/>
    </location>
</feature>
<comment type="caution">
    <text evidence="8">The sequence shown here is derived from an EMBL/GenBank/DDBJ whole genome shotgun (WGS) entry which is preliminary data.</text>
</comment>
<sequence>MPGVTEADAMVMHLRKNVWTLQDGDQTLAHYAAAVGEMKSRDPDDPTSWFYQAAMHKTTVTPPKPLWNGCQHGSWFFLSWHRMYLYFFERIVRATVVDLGGPADWALPFWGYDAGGTQARIPPAFRESQGGTNPLFAQRGNNVNLGQALPFQITSAVSALARPQFIGEAEFGGGITPDGDSIWNRHGQIELTPHGAVHNHLGGLMRNPLTAAKDPIFWLHHANIDRLWFEWSSHPGHSNPTDLRWTDQEYRFFDADGTVQPLTGADVVDIANQLGYTYESNVAITTPPPPPLPVPEMAMSNPNPSGPARTERRELVGASQHPVRLVGRPASVGVPIDERTVRSLGMGLGAMAAEAQGRVYLSVEDIEGDESPDTVYGIYVNLPDGASDELAESHRVGNLPFFGIELAQDPRGDEHPHGLRVTVEITPLVRRLEAENAWDDREMRVTFLPLGFTEPEGEDDPPVQIGRVSLGYT</sequence>
<gene>
    <name evidence="8" type="ORF">Snoj_30780</name>
</gene>
<evidence type="ECO:0000259" key="7">
    <source>
        <dbReference type="PROSITE" id="PS00498"/>
    </source>
</evidence>
<evidence type="ECO:0000256" key="3">
    <source>
        <dbReference type="ARBA" id="ARBA00022723"/>
    </source>
</evidence>
<dbReference type="Pfam" id="PF12142">
    <property type="entry name" value="PPO1_DWL"/>
    <property type="match status" value="1"/>
</dbReference>
<dbReference type="Pfam" id="PF25271">
    <property type="entry name" value="DUF7868"/>
    <property type="match status" value="1"/>
</dbReference>
<evidence type="ECO:0000256" key="5">
    <source>
        <dbReference type="ARBA" id="ARBA00023008"/>
    </source>
</evidence>
<proteinExistence type="inferred from homology"/>
<dbReference type="InterPro" id="IPR050316">
    <property type="entry name" value="Tyrosinase/Hemocyanin"/>
</dbReference>
<dbReference type="InterPro" id="IPR002227">
    <property type="entry name" value="Tyrosinase_Cu-bd"/>
</dbReference>
<dbReference type="Proteomes" id="UP000613974">
    <property type="component" value="Unassembled WGS sequence"/>
</dbReference>
<feature type="domain" description="Tyrosinase copper-binding" evidence="6">
    <location>
        <begin position="72"/>
        <end position="89"/>
    </location>
</feature>
<name>A0ABQ3SM07_9ACTN</name>
<dbReference type="InterPro" id="IPR057190">
    <property type="entry name" value="DUF7868"/>
</dbReference>
<evidence type="ECO:0000313" key="8">
    <source>
        <dbReference type="EMBL" id="GHI69160.1"/>
    </source>
</evidence>